<evidence type="ECO:0000256" key="2">
    <source>
        <dbReference type="SAM" id="SignalP"/>
    </source>
</evidence>
<protein>
    <submittedName>
        <fullName evidence="3">Uncharacterized protein</fullName>
    </submittedName>
</protein>
<organism evidence="3 4">
    <name type="scientific">Lepidopterella palustris CBS 459.81</name>
    <dbReference type="NCBI Taxonomy" id="1314670"/>
    <lineage>
        <taxon>Eukaryota</taxon>
        <taxon>Fungi</taxon>
        <taxon>Dikarya</taxon>
        <taxon>Ascomycota</taxon>
        <taxon>Pezizomycotina</taxon>
        <taxon>Dothideomycetes</taxon>
        <taxon>Pleosporomycetidae</taxon>
        <taxon>Mytilinidiales</taxon>
        <taxon>Argynnaceae</taxon>
        <taxon>Lepidopterella</taxon>
    </lineage>
</organism>
<evidence type="ECO:0000313" key="3">
    <source>
        <dbReference type="EMBL" id="OCK76001.1"/>
    </source>
</evidence>
<feature type="compositionally biased region" description="Basic and acidic residues" evidence="1">
    <location>
        <begin position="62"/>
        <end position="74"/>
    </location>
</feature>
<evidence type="ECO:0000313" key="4">
    <source>
        <dbReference type="Proteomes" id="UP000250266"/>
    </source>
</evidence>
<feature type="region of interest" description="Disordered" evidence="1">
    <location>
        <begin position="50"/>
        <end position="78"/>
    </location>
</feature>
<evidence type="ECO:0000256" key="1">
    <source>
        <dbReference type="SAM" id="MobiDB-lite"/>
    </source>
</evidence>
<reference evidence="3 4" key="1">
    <citation type="journal article" date="2016" name="Nat. Commun.">
        <title>Ectomycorrhizal ecology is imprinted in the genome of the dominant symbiotic fungus Cenococcum geophilum.</title>
        <authorList>
            <consortium name="DOE Joint Genome Institute"/>
            <person name="Peter M."/>
            <person name="Kohler A."/>
            <person name="Ohm R.A."/>
            <person name="Kuo A."/>
            <person name="Krutzmann J."/>
            <person name="Morin E."/>
            <person name="Arend M."/>
            <person name="Barry K.W."/>
            <person name="Binder M."/>
            <person name="Choi C."/>
            <person name="Clum A."/>
            <person name="Copeland A."/>
            <person name="Grisel N."/>
            <person name="Haridas S."/>
            <person name="Kipfer T."/>
            <person name="LaButti K."/>
            <person name="Lindquist E."/>
            <person name="Lipzen A."/>
            <person name="Maire R."/>
            <person name="Meier B."/>
            <person name="Mihaltcheva S."/>
            <person name="Molinier V."/>
            <person name="Murat C."/>
            <person name="Poggeler S."/>
            <person name="Quandt C.A."/>
            <person name="Sperisen C."/>
            <person name="Tritt A."/>
            <person name="Tisserant E."/>
            <person name="Crous P.W."/>
            <person name="Henrissat B."/>
            <person name="Nehls U."/>
            <person name="Egli S."/>
            <person name="Spatafora J.W."/>
            <person name="Grigoriev I.V."/>
            <person name="Martin F.M."/>
        </authorList>
    </citation>
    <scope>NUCLEOTIDE SEQUENCE [LARGE SCALE GENOMIC DNA]</scope>
    <source>
        <strain evidence="3 4">CBS 459.81</strain>
    </source>
</reference>
<sequence>MDTARLIFLFSLLQPTATTPQPTVNPTAPLQNACSHTLVKSIAYRKPPLIISPTDAQPKGNWSKENHKENHPSFRDSYQNSTTVLEPVEAVPVPVAFKAND</sequence>
<keyword evidence="4" id="KW-1185">Reference proteome</keyword>
<keyword evidence="2" id="KW-0732">Signal</keyword>
<gene>
    <name evidence="3" type="ORF">K432DRAFT_385770</name>
</gene>
<name>A0A8E2E2J3_9PEZI</name>
<feature type="chain" id="PRO_5034976285" evidence="2">
    <location>
        <begin position="19"/>
        <end position="101"/>
    </location>
</feature>
<dbReference type="AlphaFoldDB" id="A0A8E2E2J3"/>
<dbReference type="EMBL" id="KV745252">
    <property type="protein sequence ID" value="OCK76001.1"/>
    <property type="molecule type" value="Genomic_DNA"/>
</dbReference>
<proteinExistence type="predicted"/>
<dbReference type="Proteomes" id="UP000250266">
    <property type="component" value="Unassembled WGS sequence"/>
</dbReference>
<feature type="signal peptide" evidence="2">
    <location>
        <begin position="1"/>
        <end position="18"/>
    </location>
</feature>
<accession>A0A8E2E2J3</accession>